<dbReference type="Gene3D" id="3.40.190.10">
    <property type="entry name" value="Periplasmic binding protein-like II"/>
    <property type="match status" value="2"/>
</dbReference>
<dbReference type="GO" id="GO:0042597">
    <property type="term" value="C:periplasmic space"/>
    <property type="evidence" value="ECO:0007669"/>
    <property type="project" value="UniProtKB-SubCell"/>
</dbReference>
<keyword evidence="2" id="KW-0813">Transport</keyword>
<keyword evidence="4" id="KW-0574">Periplasm</keyword>
<dbReference type="AlphaFoldDB" id="A0A644VHD3"/>
<dbReference type="InterPro" id="IPR006059">
    <property type="entry name" value="SBP"/>
</dbReference>
<dbReference type="InterPro" id="IPR001188">
    <property type="entry name" value="Sperm_putr-bd"/>
</dbReference>
<dbReference type="PIRSF" id="PIRSF019574">
    <property type="entry name" value="Periplasmic_polyamine_BP"/>
    <property type="match status" value="1"/>
</dbReference>
<dbReference type="GO" id="GO:0015846">
    <property type="term" value="P:polyamine transport"/>
    <property type="evidence" value="ECO:0007669"/>
    <property type="project" value="InterPro"/>
</dbReference>
<keyword evidence="3" id="KW-0732">Signal</keyword>
<dbReference type="PANTHER" id="PTHR30222">
    <property type="entry name" value="SPERMIDINE/PUTRESCINE-BINDING PERIPLASMIC PROTEIN"/>
    <property type="match status" value="1"/>
</dbReference>
<dbReference type="CDD" id="cd13663">
    <property type="entry name" value="PBP2_PotD_PotF_like_2"/>
    <property type="match status" value="1"/>
</dbReference>
<organism evidence="5">
    <name type="scientific">bioreactor metagenome</name>
    <dbReference type="NCBI Taxonomy" id="1076179"/>
    <lineage>
        <taxon>unclassified sequences</taxon>
        <taxon>metagenomes</taxon>
        <taxon>ecological metagenomes</taxon>
    </lineage>
</organism>
<gene>
    <name evidence="5" type="primary">potD_2</name>
    <name evidence="5" type="ORF">SDC9_36725</name>
</gene>
<comment type="caution">
    <text evidence="5">The sequence shown here is derived from an EMBL/GenBank/DDBJ whole genome shotgun (WGS) entry which is preliminary data.</text>
</comment>
<dbReference type="GO" id="GO:0019808">
    <property type="term" value="F:polyamine binding"/>
    <property type="evidence" value="ECO:0007669"/>
    <property type="project" value="InterPro"/>
</dbReference>
<evidence type="ECO:0000256" key="3">
    <source>
        <dbReference type="ARBA" id="ARBA00022729"/>
    </source>
</evidence>
<sequence length="346" mass="38943">MLLAATLALPAFLTGCSGNSSSSTADKGEVNVYNWGVYIDETVLDQFTKETGIKVNYDTFESNESMYGVIKNDGASYDVVIPSDYMIGRMISEDMLEPLNFKNIPNASDLDPSLSNPEYDPQNLYSVPYMTGLMGIIYNKTMVTKTIDSWGIMFDKDYAGQILMFNNPRDAIGIALKYLGYSLNTTNEAEIKEAVDLLVAEKPLVQSYVMDDIFDKLQGNVAAIGAYYYGDYLTMKEVNPDLAFCLPKEGTNRFVDAMCILKNAENKDNAEKFINFMCRTDIALKNTEAVCYSTPMRSVKIVLKSELLKDPFAYPKQDILDKCEIYTNLPQETLDLYNSEWLRLKN</sequence>
<dbReference type="Pfam" id="PF13416">
    <property type="entry name" value="SBP_bac_8"/>
    <property type="match status" value="1"/>
</dbReference>
<dbReference type="PRINTS" id="PR00909">
    <property type="entry name" value="SPERMDNBNDNG"/>
</dbReference>
<reference evidence="5" key="1">
    <citation type="submission" date="2019-08" db="EMBL/GenBank/DDBJ databases">
        <authorList>
            <person name="Kucharzyk K."/>
            <person name="Murdoch R.W."/>
            <person name="Higgins S."/>
            <person name="Loffler F."/>
        </authorList>
    </citation>
    <scope>NUCLEOTIDE SEQUENCE</scope>
</reference>
<dbReference type="PANTHER" id="PTHR30222:SF17">
    <property type="entry name" value="SPERMIDINE_PUTRESCINE-BINDING PERIPLASMIC PROTEIN"/>
    <property type="match status" value="1"/>
</dbReference>
<name>A0A644VHD3_9ZZZZ</name>
<evidence type="ECO:0000256" key="2">
    <source>
        <dbReference type="ARBA" id="ARBA00022448"/>
    </source>
</evidence>
<dbReference type="EMBL" id="VSSQ01000310">
    <property type="protein sequence ID" value="MPL90670.1"/>
    <property type="molecule type" value="Genomic_DNA"/>
</dbReference>
<accession>A0A644VHD3</accession>
<proteinExistence type="predicted"/>
<dbReference type="SUPFAM" id="SSF53850">
    <property type="entry name" value="Periplasmic binding protein-like II"/>
    <property type="match status" value="1"/>
</dbReference>
<comment type="subcellular location">
    <subcellularLocation>
        <location evidence="1">Periplasm</location>
    </subcellularLocation>
</comment>
<evidence type="ECO:0000256" key="1">
    <source>
        <dbReference type="ARBA" id="ARBA00004418"/>
    </source>
</evidence>
<evidence type="ECO:0000256" key="4">
    <source>
        <dbReference type="ARBA" id="ARBA00022764"/>
    </source>
</evidence>
<evidence type="ECO:0000313" key="5">
    <source>
        <dbReference type="EMBL" id="MPL90670.1"/>
    </source>
</evidence>
<protein>
    <submittedName>
        <fullName evidence="5">Spermidine/putrescine-binding periplasmic protein</fullName>
    </submittedName>
</protein>